<evidence type="ECO:0000313" key="5">
    <source>
        <dbReference type="EMBL" id="NNM74221.1"/>
    </source>
</evidence>
<keyword evidence="1" id="KW-0346">Stress response</keyword>
<evidence type="ECO:0000256" key="3">
    <source>
        <dbReference type="RuleBase" id="RU003616"/>
    </source>
</evidence>
<dbReference type="RefSeq" id="WP_171219678.1">
    <property type="nucleotide sequence ID" value="NZ_JABEPP010000005.1"/>
</dbReference>
<evidence type="ECO:0000256" key="2">
    <source>
        <dbReference type="PROSITE-ProRule" id="PRU00285"/>
    </source>
</evidence>
<gene>
    <name evidence="5" type="ORF">HJG44_17795</name>
</gene>
<organism evidence="5 6">
    <name type="scientific">Enterovirga aerilata</name>
    <dbReference type="NCBI Taxonomy" id="2730920"/>
    <lineage>
        <taxon>Bacteria</taxon>
        <taxon>Pseudomonadati</taxon>
        <taxon>Pseudomonadota</taxon>
        <taxon>Alphaproteobacteria</taxon>
        <taxon>Hyphomicrobiales</taxon>
        <taxon>Methylobacteriaceae</taxon>
        <taxon>Enterovirga</taxon>
    </lineage>
</organism>
<dbReference type="AlphaFoldDB" id="A0A849IA90"/>
<dbReference type="InterPro" id="IPR037913">
    <property type="entry name" value="ACD_IbpA/B"/>
</dbReference>
<comment type="similarity">
    <text evidence="2 3">Belongs to the small heat shock protein (HSP20) family.</text>
</comment>
<evidence type="ECO:0000259" key="4">
    <source>
        <dbReference type="PROSITE" id="PS01031"/>
    </source>
</evidence>
<evidence type="ECO:0000313" key="6">
    <source>
        <dbReference type="Proteomes" id="UP000564885"/>
    </source>
</evidence>
<dbReference type="Gene3D" id="2.60.40.790">
    <property type="match status" value="1"/>
</dbReference>
<accession>A0A849IA90</accession>
<dbReference type="PANTHER" id="PTHR47062:SF1">
    <property type="entry name" value="SMALL HEAT SHOCK PROTEIN IBPA"/>
    <property type="match status" value="1"/>
</dbReference>
<comment type="caution">
    <text evidence="5">The sequence shown here is derived from an EMBL/GenBank/DDBJ whole genome shotgun (WGS) entry which is preliminary data.</text>
</comment>
<dbReference type="CDD" id="cd06470">
    <property type="entry name" value="ACD_IbpA-B_like"/>
    <property type="match status" value="1"/>
</dbReference>
<feature type="domain" description="SHSP" evidence="4">
    <location>
        <begin position="25"/>
        <end position="136"/>
    </location>
</feature>
<dbReference type="Proteomes" id="UP000564885">
    <property type="component" value="Unassembled WGS sequence"/>
</dbReference>
<dbReference type="PROSITE" id="PS01031">
    <property type="entry name" value="SHSP"/>
    <property type="match status" value="1"/>
</dbReference>
<keyword evidence="6" id="KW-1185">Reference proteome</keyword>
<dbReference type="EMBL" id="JABEPP010000005">
    <property type="protein sequence ID" value="NNM74221.1"/>
    <property type="molecule type" value="Genomic_DNA"/>
</dbReference>
<protein>
    <submittedName>
        <fullName evidence="5">Hsp20 family protein</fullName>
    </submittedName>
</protein>
<reference evidence="5 6" key="1">
    <citation type="submission" date="2020-04" db="EMBL/GenBank/DDBJ databases">
        <title>Enterovirga sp. isolate from soil.</title>
        <authorList>
            <person name="Chea S."/>
            <person name="Kim D.-U."/>
        </authorList>
    </citation>
    <scope>NUCLEOTIDE SEQUENCE [LARGE SCALE GENOMIC DNA]</scope>
    <source>
        <strain evidence="5 6">DB1703</strain>
    </source>
</reference>
<dbReference type="InterPro" id="IPR002068">
    <property type="entry name" value="A-crystallin/Hsp20_dom"/>
</dbReference>
<evidence type="ECO:0000256" key="1">
    <source>
        <dbReference type="ARBA" id="ARBA00023016"/>
    </source>
</evidence>
<dbReference type="SUPFAM" id="SSF49764">
    <property type="entry name" value="HSP20-like chaperones"/>
    <property type="match status" value="1"/>
</dbReference>
<proteinExistence type="inferred from homology"/>
<sequence>MSFDLTPLYRSTVGFDRLFEMLDDAARAESWPPYNVAKAGEDHYRVAMAVAGFSDSEIQVVQQGNTLVVSGQKHPEPEGAEVLHRGIATRAFKQTFKLADHVTVTSAVLGNGLLTIELKREVPEALKPRRIEIAAPGSKSPLQDNTQQPLIAIAKAA</sequence>
<dbReference type="Pfam" id="PF00011">
    <property type="entry name" value="HSP20"/>
    <property type="match status" value="1"/>
</dbReference>
<dbReference type="InterPro" id="IPR008978">
    <property type="entry name" value="HSP20-like_chaperone"/>
</dbReference>
<dbReference type="PANTHER" id="PTHR47062">
    <property type="match status" value="1"/>
</dbReference>
<name>A0A849IA90_9HYPH</name>